<accession>X1FQM8</accession>
<dbReference type="AlphaFoldDB" id="X1FQM8"/>
<protein>
    <submittedName>
        <fullName evidence="1">Uncharacterized protein</fullName>
    </submittedName>
</protein>
<name>X1FQM8_9ZZZZ</name>
<reference evidence="1" key="1">
    <citation type="journal article" date="2014" name="Front. Microbiol.">
        <title>High frequency of phylogenetically diverse reductive dehalogenase-homologous genes in deep subseafloor sedimentary metagenomes.</title>
        <authorList>
            <person name="Kawai M."/>
            <person name="Futagami T."/>
            <person name="Toyoda A."/>
            <person name="Takaki Y."/>
            <person name="Nishi S."/>
            <person name="Hori S."/>
            <person name="Arai W."/>
            <person name="Tsubouchi T."/>
            <person name="Morono Y."/>
            <person name="Uchiyama I."/>
            <person name="Ito T."/>
            <person name="Fujiyama A."/>
            <person name="Inagaki F."/>
            <person name="Takami H."/>
        </authorList>
    </citation>
    <scope>NUCLEOTIDE SEQUENCE</scope>
    <source>
        <strain evidence="1">Expedition CK06-06</strain>
    </source>
</reference>
<proteinExistence type="predicted"/>
<comment type="caution">
    <text evidence="1">The sequence shown here is derived from an EMBL/GenBank/DDBJ whole genome shotgun (WGS) entry which is preliminary data.</text>
</comment>
<dbReference type="EMBL" id="BARU01012877">
    <property type="protein sequence ID" value="GAH31674.1"/>
    <property type="molecule type" value="Genomic_DNA"/>
</dbReference>
<sequence length="78" mass="9238">MKYFTSELEAEQEIKNWLKTLSEVNQKIDLFIAPSQFLRNKYIEYGIPVEKVIHMDYGFNIETIKSGFRTVSDKIRFG</sequence>
<organism evidence="1">
    <name type="scientific">marine sediment metagenome</name>
    <dbReference type="NCBI Taxonomy" id="412755"/>
    <lineage>
        <taxon>unclassified sequences</taxon>
        <taxon>metagenomes</taxon>
        <taxon>ecological metagenomes</taxon>
    </lineage>
</organism>
<evidence type="ECO:0000313" key="1">
    <source>
        <dbReference type="EMBL" id="GAH31674.1"/>
    </source>
</evidence>
<feature type="non-terminal residue" evidence="1">
    <location>
        <position position="78"/>
    </location>
</feature>
<gene>
    <name evidence="1" type="ORF">S03H2_23536</name>
</gene>